<proteinExistence type="predicted"/>
<accession>A0A8S2RKV1</accession>
<gene>
    <name evidence="1" type="ORF">SMN809_LOCUS20708</name>
</gene>
<evidence type="ECO:0000313" key="1">
    <source>
        <dbReference type="EMBL" id="CAF4173602.1"/>
    </source>
</evidence>
<name>A0A8S2RKV1_9BILA</name>
<sequence>IAKCQGIIGNYYLTLKHYDTAESFYRTTFEMSERILLNVDHIRIQSVKAQADLYNKRSMKR</sequence>
<reference evidence="1" key="1">
    <citation type="submission" date="2021-02" db="EMBL/GenBank/DDBJ databases">
        <authorList>
            <person name="Nowell W R."/>
        </authorList>
    </citation>
    <scope>NUCLEOTIDE SEQUENCE</scope>
</reference>
<organism evidence="1 2">
    <name type="scientific">Rotaria magnacalcarata</name>
    <dbReference type="NCBI Taxonomy" id="392030"/>
    <lineage>
        <taxon>Eukaryota</taxon>
        <taxon>Metazoa</taxon>
        <taxon>Spiralia</taxon>
        <taxon>Gnathifera</taxon>
        <taxon>Rotifera</taxon>
        <taxon>Eurotatoria</taxon>
        <taxon>Bdelloidea</taxon>
        <taxon>Philodinida</taxon>
        <taxon>Philodinidae</taxon>
        <taxon>Rotaria</taxon>
    </lineage>
</organism>
<dbReference type="AlphaFoldDB" id="A0A8S2RKV1"/>
<feature type="non-terminal residue" evidence="1">
    <location>
        <position position="1"/>
    </location>
</feature>
<comment type="caution">
    <text evidence="1">The sequence shown here is derived from an EMBL/GenBank/DDBJ whole genome shotgun (WGS) entry which is preliminary data.</text>
</comment>
<evidence type="ECO:0000313" key="2">
    <source>
        <dbReference type="Proteomes" id="UP000676336"/>
    </source>
</evidence>
<dbReference type="Proteomes" id="UP000676336">
    <property type="component" value="Unassembled WGS sequence"/>
</dbReference>
<dbReference type="EMBL" id="CAJOBI010013873">
    <property type="protein sequence ID" value="CAF4173602.1"/>
    <property type="molecule type" value="Genomic_DNA"/>
</dbReference>
<protein>
    <submittedName>
        <fullName evidence="1">Uncharacterized protein</fullName>
    </submittedName>
</protein>